<evidence type="ECO:0000256" key="1">
    <source>
        <dbReference type="SAM" id="Phobius"/>
    </source>
</evidence>
<dbReference type="NCBIfam" id="TIGR02532">
    <property type="entry name" value="IV_pilin_GFxxxE"/>
    <property type="match status" value="1"/>
</dbReference>
<evidence type="ECO:0008006" key="4">
    <source>
        <dbReference type="Google" id="ProtNLM"/>
    </source>
</evidence>
<feature type="transmembrane region" description="Helical" evidence="1">
    <location>
        <begin position="6"/>
        <end position="27"/>
    </location>
</feature>
<dbReference type="Pfam" id="PF07963">
    <property type="entry name" value="N_methyl"/>
    <property type="match status" value="1"/>
</dbReference>
<name>A0A1G2EF32_9BACT</name>
<dbReference type="STRING" id="1801672.A2896_01220"/>
<sequence>MKGFTLIEIVVAIFLLTVGTMGAFSLIQQTIAFTSIASAQLAATYLAQEGIETIRNIRDSNFLANSTWDNGLASSDWQVVNFLDGSQSNFQRKITITSGGSDILEVSVEVSWSERGRTHQVTVATELYNWR</sequence>
<dbReference type="Proteomes" id="UP000178647">
    <property type="component" value="Unassembled WGS sequence"/>
</dbReference>
<evidence type="ECO:0000313" key="2">
    <source>
        <dbReference type="EMBL" id="OGZ24409.1"/>
    </source>
</evidence>
<comment type="caution">
    <text evidence="2">The sequence shown here is derived from an EMBL/GenBank/DDBJ whole genome shotgun (WGS) entry which is preliminary data.</text>
</comment>
<keyword evidence="1" id="KW-0812">Transmembrane</keyword>
<keyword evidence="1" id="KW-1133">Transmembrane helix</keyword>
<reference evidence="2 3" key="1">
    <citation type="journal article" date="2016" name="Nat. Commun.">
        <title>Thousands of microbial genomes shed light on interconnected biogeochemical processes in an aquifer system.</title>
        <authorList>
            <person name="Anantharaman K."/>
            <person name="Brown C.T."/>
            <person name="Hug L.A."/>
            <person name="Sharon I."/>
            <person name="Castelle C.J."/>
            <person name="Probst A.J."/>
            <person name="Thomas B.C."/>
            <person name="Singh A."/>
            <person name="Wilkins M.J."/>
            <person name="Karaoz U."/>
            <person name="Brodie E.L."/>
            <person name="Williams K.H."/>
            <person name="Hubbard S.S."/>
            <person name="Banfield J.F."/>
        </authorList>
    </citation>
    <scope>NUCLEOTIDE SEQUENCE [LARGE SCALE GENOMIC DNA]</scope>
</reference>
<dbReference type="InterPro" id="IPR012902">
    <property type="entry name" value="N_methyl_site"/>
</dbReference>
<dbReference type="EMBL" id="MHMH01000011">
    <property type="protein sequence ID" value="OGZ24409.1"/>
    <property type="molecule type" value="Genomic_DNA"/>
</dbReference>
<proteinExistence type="predicted"/>
<organism evidence="2 3">
    <name type="scientific">Candidatus Nealsonbacteria bacterium RIFCSPLOWO2_01_FULL_43_32</name>
    <dbReference type="NCBI Taxonomy" id="1801672"/>
    <lineage>
        <taxon>Bacteria</taxon>
        <taxon>Candidatus Nealsoniibacteriota</taxon>
    </lineage>
</organism>
<dbReference type="PROSITE" id="PS00409">
    <property type="entry name" value="PROKAR_NTER_METHYL"/>
    <property type="match status" value="1"/>
</dbReference>
<dbReference type="AlphaFoldDB" id="A0A1G2EF32"/>
<protein>
    <recommendedName>
        <fullName evidence="4">Type IV pilus modification protein PilV</fullName>
    </recommendedName>
</protein>
<accession>A0A1G2EF32</accession>
<evidence type="ECO:0000313" key="3">
    <source>
        <dbReference type="Proteomes" id="UP000178647"/>
    </source>
</evidence>
<keyword evidence="1" id="KW-0472">Membrane</keyword>
<gene>
    <name evidence="2" type="ORF">A2896_01220</name>
</gene>